<dbReference type="Gene3D" id="2.60.40.10">
    <property type="entry name" value="Immunoglobulins"/>
    <property type="match status" value="1"/>
</dbReference>
<feature type="non-terminal residue" evidence="2">
    <location>
        <position position="172"/>
    </location>
</feature>
<evidence type="ECO:0000313" key="2">
    <source>
        <dbReference type="EMBL" id="JAS17001.1"/>
    </source>
</evidence>
<dbReference type="Pfam" id="PF07686">
    <property type="entry name" value="V-set"/>
    <property type="match status" value="1"/>
</dbReference>
<feature type="domain" description="Ig-like" evidence="1">
    <location>
        <begin position="40"/>
        <end position="131"/>
    </location>
</feature>
<feature type="non-terminal residue" evidence="2">
    <location>
        <position position="1"/>
    </location>
</feature>
<dbReference type="InterPro" id="IPR013783">
    <property type="entry name" value="Ig-like_fold"/>
</dbReference>
<dbReference type="InterPro" id="IPR003599">
    <property type="entry name" value="Ig_sub"/>
</dbReference>
<name>A0A1B6CUF7_9HEMI</name>
<dbReference type="PROSITE" id="PS50835">
    <property type="entry name" value="IG_LIKE"/>
    <property type="match status" value="1"/>
</dbReference>
<dbReference type="SMART" id="SM00408">
    <property type="entry name" value="IGc2"/>
    <property type="match status" value="1"/>
</dbReference>
<dbReference type="InterPro" id="IPR003598">
    <property type="entry name" value="Ig_sub2"/>
</dbReference>
<dbReference type="PANTHER" id="PTHR23279:SF12">
    <property type="entry name" value="DEFECTIVE PROBOSCIS EXTENSION RESPONSE 14, ISOFORM A-RELATED"/>
    <property type="match status" value="1"/>
</dbReference>
<reference evidence="2" key="1">
    <citation type="submission" date="2015-12" db="EMBL/GenBank/DDBJ databases">
        <title>De novo transcriptome assembly of four potential Pierce s Disease insect vectors from Arizona vineyards.</title>
        <authorList>
            <person name="Tassone E.E."/>
        </authorList>
    </citation>
    <scope>NUCLEOTIDE SEQUENCE</scope>
</reference>
<protein>
    <recommendedName>
        <fullName evidence="1">Ig-like domain-containing protein</fullName>
    </recommendedName>
</protein>
<accession>A0A1B6CUF7</accession>
<dbReference type="SMART" id="SM00409">
    <property type="entry name" value="IG"/>
    <property type="match status" value="1"/>
</dbReference>
<evidence type="ECO:0000259" key="1">
    <source>
        <dbReference type="PROSITE" id="PS50835"/>
    </source>
</evidence>
<dbReference type="InterPro" id="IPR037448">
    <property type="entry name" value="Zig-8"/>
</dbReference>
<organism evidence="2">
    <name type="scientific">Clastoptera arizonana</name>
    <name type="common">Arizona spittle bug</name>
    <dbReference type="NCBI Taxonomy" id="38151"/>
    <lineage>
        <taxon>Eukaryota</taxon>
        <taxon>Metazoa</taxon>
        <taxon>Ecdysozoa</taxon>
        <taxon>Arthropoda</taxon>
        <taxon>Hexapoda</taxon>
        <taxon>Insecta</taxon>
        <taxon>Pterygota</taxon>
        <taxon>Neoptera</taxon>
        <taxon>Paraneoptera</taxon>
        <taxon>Hemiptera</taxon>
        <taxon>Auchenorrhyncha</taxon>
        <taxon>Cercopoidea</taxon>
        <taxon>Clastopteridae</taxon>
        <taxon>Clastoptera</taxon>
    </lineage>
</organism>
<gene>
    <name evidence="2" type="ORF">g.1463</name>
</gene>
<proteinExistence type="predicted"/>
<dbReference type="InterPro" id="IPR013106">
    <property type="entry name" value="Ig_V-set"/>
</dbReference>
<dbReference type="EMBL" id="GEDC01020297">
    <property type="protein sequence ID" value="JAS17001.1"/>
    <property type="molecule type" value="Transcribed_RNA"/>
</dbReference>
<dbReference type="InterPro" id="IPR007110">
    <property type="entry name" value="Ig-like_dom"/>
</dbReference>
<sequence length="172" mass="19548">LASNTGQQDDQRYHNYLNSIWEETTIEPLSEVTLTMVRMPFFEDSSSFVNITAQMGATIVLSCKVNDLTDRTSVSWLKRHDGKLQLLAVGMEVYSGDLRLSPAFKKPNDWQLHLVDAEEGDEGHYECQVSSHPPLVYNIYLHIVVPQMEIADERGLPIKNKFYNSGSTIELK</sequence>
<dbReference type="InterPro" id="IPR036179">
    <property type="entry name" value="Ig-like_dom_sf"/>
</dbReference>
<dbReference type="PANTHER" id="PTHR23279">
    <property type="entry name" value="DEFECTIVE PROBOSCIS EXTENSION RESPONSE DPR -RELATED"/>
    <property type="match status" value="1"/>
</dbReference>
<dbReference type="SUPFAM" id="SSF48726">
    <property type="entry name" value="Immunoglobulin"/>
    <property type="match status" value="1"/>
</dbReference>
<dbReference type="AlphaFoldDB" id="A0A1B6CUF7"/>
<dbReference type="GO" id="GO:0050808">
    <property type="term" value="P:synapse organization"/>
    <property type="evidence" value="ECO:0007669"/>
    <property type="project" value="TreeGrafter"/>
</dbReference>
<dbReference type="GO" id="GO:0032589">
    <property type="term" value="C:neuron projection membrane"/>
    <property type="evidence" value="ECO:0007669"/>
    <property type="project" value="TreeGrafter"/>
</dbReference>